<evidence type="ECO:0000256" key="3">
    <source>
        <dbReference type="ARBA" id="ARBA00022664"/>
    </source>
</evidence>
<keyword evidence="6" id="KW-0508">mRNA splicing</keyword>
<dbReference type="SUPFAM" id="SSF50182">
    <property type="entry name" value="Sm-like ribonucleoproteins"/>
    <property type="match status" value="1"/>
</dbReference>
<dbReference type="Pfam" id="PF01423">
    <property type="entry name" value="LSM"/>
    <property type="match status" value="1"/>
</dbReference>
<dbReference type="AlphaFoldDB" id="A0AAD5RYP2"/>
<dbReference type="CDD" id="cd01722">
    <property type="entry name" value="Sm_F"/>
    <property type="match status" value="1"/>
</dbReference>
<dbReference type="GO" id="GO:0000398">
    <property type="term" value="P:mRNA splicing, via spliceosome"/>
    <property type="evidence" value="ECO:0007669"/>
    <property type="project" value="InterPro"/>
</dbReference>
<dbReference type="InterPro" id="IPR034100">
    <property type="entry name" value="Sm_F"/>
</dbReference>
<evidence type="ECO:0000256" key="6">
    <source>
        <dbReference type="ARBA" id="ARBA00023187"/>
    </source>
</evidence>
<dbReference type="PANTHER" id="PTHR11021:SF0">
    <property type="entry name" value="SMALL NUCLEAR RIBONUCLEOPROTEIN F"/>
    <property type="match status" value="1"/>
</dbReference>
<dbReference type="GO" id="GO:0034715">
    <property type="term" value="C:pICln-Sm protein complex"/>
    <property type="evidence" value="ECO:0007669"/>
    <property type="project" value="TreeGrafter"/>
</dbReference>
<evidence type="ECO:0000256" key="1">
    <source>
        <dbReference type="ARBA" id="ARBA00004123"/>
    </source>
</evidence>
<evidence type="ECO:0000256" key="5">
    <source>
        <dbReference type="ARBA" id="ARBA00022884"/>
    </source>
</evidence>
<sequence>MDTPPNILPSFTDLKLQAHPKLPSRQPSLKLALLPRAATKLEPRTSNLNTTTSSSALHLANLHTYLPANLAAEHTPVFTASPCTIPFLPSHAARQKDTVNFHHTTRSSQPRLHLPSQLVEGAHFPSFTNRENQEPSAPVAHTTTSPNKTGKMSFMPINPRPFLQDLVSKPIQVRLKWGQEYKGTLVSADAYMNLQLVNAEEYIDDKMTGALGQVLIRCNNVLWIRGADVDAGSGADAQGDSTMGG</sequence>
<dbReference type="InterPro" id="IPR010920">
    <property type="entry name" value="LSM_dom_sf"/>
</dbReference>
<dbReference type="GO" id="GO:0005685">
    <property type="term" value="C:U1 snRNP"/>
    <property type="evidence" value="ECO:0007669"/>
    <property type="project" value="TreeGrafter"/>
</dbReference>
<keyword evidence="3" id="KW-0507">mRNA processing</keyword>
<evidence type="ECO:0000256" key="10">
    <source>
        <dbReference type="SAM" id="MobiDB-lite"/>
    </source>
</evidence>
<feature type="compositionally biased region" description="Polar residues" evidence="10">
    <location>
        <begin position="141"/>
        <end position="150"/>
    </location>
</feature>
<gene>
    <name evidence="12" type="ORF">MKZ38_002322</name>
</gene>
<protein>
    <recommendedName>
        <fullName evidence="9">Sm protein F</fullName>
    </recommendedName>
</protein>
<evidence type="ECO:0000256" key="8">
    <source>
        <dbReference type="ARBA" id="ARBA00023274"/>
    </source>
</evidence>
<evidence type="ECO:0000256" key="2">
    <source>
        <dbReference type="ARBA" id="ARBA00007927"/>
    </source>
</evidence>
<evidence type="ECO:0000256" key="7">
    <source>
        <dbReference type="ARBA" id="ARBA00023242"/>
    </source>
</evidence>
<dbReference type="Gene3D" id="2.30.30.100">
    <property type="match status" value="1"/>
</dbReference>
<evidence type="ECO:0000313" key="12">
    <source>
        <dbReference type="EMBL" id="KAJ2906243.1"/>
    </source>
</evidence>
<feature type="domain" description="Sm" evidence="11">
    <location>
        <begin position="158"/>
        <end position="230"/>
    </location>
</feature>
<comment type="subcellular location">
    <subcellularLocation>
        <location evidence="1">Nucleus</location>
    </subcellularLocation>
</comment>
<dbReference type="GO" id="GO:0003723">
    <property type="term" value="F:RNA binding"/>
    <property type="evidence" value="ECO:0007669"/>
    <property type="project" value="UniProtKB-KW"/>
</dbReference>
<evidence type="ECO:0000256" key="9">
    <source>
        <dbReference type="ARBA" id="ARBA00030144"/>
    </source>
</evidence>
<accession>A0AAD5RYP2</accession>
<reference evidence="12" key="1">
    <citation type="submission" date="2022-07" db="EMBL/GenBank/DDBJ databases">
        <title>Draft genome sequence of Zalerion maritima ATCC 34329, a (micro)plastics degrading marine fungus.</title>
        <authorList>
            <person name="Paco A."/>
            <person name="Goncalves M.F.M."/>
            <person name="Rocha-Santos T.A.P."/>
            <person name="Alves A."/>
        </authorList>
    </citation>
    <scope>NUCLEOTIDE SEQUENCE</scope>
    <source>
        <strain evidence="12">ATCC 34329</strain>
    </source>
</reference>
<dbReference type="InterPro" id="IPR047575">
    <property type="entry name" value="Sm"/>
</dbReference>
<keyword evidence="13" id="KW-1185">Reference proteome</keyword>
<dbReference type="EMBL" id="JAKWBI020000016">
    <property type="protein sequence ID" value="KAJ2906243.1"/>
    <property type="molecule type" value="Genomic_DNA"/>
</dbReference>
<dbReference type="InterPro" id="IPR016487">
    <property type="entry name" value="Lsm6/sSmF"/>
</dbReference>
<dbReference type="SMART" id="SM00651">
    <property type="entry name" value="Sm"/>
    <property type="match status" value="1"/>
</dbReference>
<comment type="caution">
    <text evidence="12">The sequence shown here is derived from an EMBL/GenBank/DDBJ whole genome shotgun (WGS) entry which is preliminary data.</text>
</comment>
<name>A0AAD5RYP2_9PEZI</name>
<dbReference type="GO" id="GO:0071013">
    <property type="term" value="C:catalytic step 2 spliceosome"/>
    <property type="evidence" value="ECO:0007669"/>
    <property type="project" value="TreeGrafter"/>
</dbReference>
<dbReference type="InterPro" id="IPR001163">
    <property type="entry name" value="Sm_dom_euk/arc"/>
</dbReference>
<dbReference type="PROSITE" id="PS52002">
    <property type="entry name" value="SM"/>
    <property type="match status" value="1"/>
</dbReference>
<dbReference type="Proteomes" id="UP001201980">
    <property type="component" value="Unassembled WGS sequence"/>
</dbReference>
<dbReference type="PANTHER" id="PTHR11021">
    <property type="entry name" value="SMALL NUCLEAR RIBONUCLEOPROTEIN F SNRNP-F"/>
    <property type="match status" value="1"/>
</dbReference>
<keyword evidence="5" id="KW-0694">RNA-binding</keyword>
<evidence type="ECO:0000259" key="11">
    <source>
        <dbReference type="PROSITE" id="PS52002"/>
    </source>
</evidence>
<feature type="region of interest" description="Disordered" evidence="10">
    <location>
        <begin position="127"/>
        <end position="151"/>
    </location>
</feature>
<evidence type="ECO:0000313" key="13">
    <source>
        <dbReference type="Proteomes" id="UP001201980"/>
    </source>
</evidence>
<keyword evidence="7" id="KW-0539">Nucleus</keyword>
<comment type="similarity">
    <text evidence="2">Belongs to the snRNP Sm proteins family. SmF/LSm6 subfamily.</text>
</comment>
<keyword evidence="8" id="KW-0687">Ribonucleoprotein</keyword>
<evidence type="ECO:0000256" key="4">
    <source>
        <dbReference type="ARBA" id="ARBA00022728"/>
    </source>
</evidence>
<organism evidence="12 13">
    <name type="scientific">Zalerion maritima</name>
    <dbReference type="NCBI Taxonomy" id="339359"/>
    <lineage>
        <taxon>Eukaryota</taxon>
        <taxon>Fungi</taxon>
        <taxon>Dikarya</taxon>
        <taxon>Ascomycota</taxon>
        <taxon>Pezizomycotina</taxon>
        <taxon>Sordariomycetes</taxon>
        <taxon>Lulworthiomycetidae</taxon>
        <taxon>Lulworthiales</taxon>
        <taxon>Lulworthiaceae</taxon>
        <taxon>Zalerion</taxon>
    </lineage>
</organism>
<keyword evidence="4" id="KW-0747">Spliceosome</keyword>
<proteinExistence type="inferred from homology"/>